<proteinExistence type="predicted"/>
<reference evidence="2 3" key="1">
    <citation type="submission" date="2016-09" db="EMBL/GenBank/DDBJ databases">
        <title>Streptomyces fradiae DSM40063, a candidate organism with high potential of specific P450 cytochromes.</title>
        <authorList>
            <person name="Grumaz C."/>
            <person name="Vainshtein Y."/>
            <person name="Kirstahler P."/>
            <person name="Sohn K."/>
        </authorList>
    </citation>
    <scope>NUCLEOTIDE SEQUENCE [LARGE SCALE GENOMIC DNA]</scope>
    <source>
        <strain evidence="2 3">DSM 40063</strain>
    </source>
</reference>
<evidence type="ECO:0000256" key="1">
    <source>
        <dbReference type="SAM" id="MobiDB-lite"/>
    </source>
</evidence>
<name>A0A1Y2P2J8_STRFR</name>
<feature type="compositionally biased region" description="Basic and acidic residues" evidence="1">
    <location>
        <begin position="41"/>
        <end position="50"/>
    </location>
</feature>
<dbReference type="EMBL" id="MIFZ01000031">
    <property type="protein sequence ID" value="OSY54053.1"/>
    <property type="molecule type" value="Genomic_DNA"/>
</dbReference>
<protein>
    <submittedName>
        <fullName evidence="2">Uncharacterized protein</fullName>
    </submittedName>
</protein>
<dbReference type="Proteomes" id="UP000194318">
    <property type="component" value="Unassembled WGS sequence"/>
</dbReference>
<sequence>MTRWTVVRRGGSLSPPGGHGDPVRPVGRVPVAYRAGPPTRAYEKWPHADRPGASGPPAPEYRTKPSP</sequence>
<feature type="region of interest" description="Disordered" evidence="1">
    <location>
        <begin position="1"/>
        <end position="67"/>
    </location>
</feature>
<evidence type="ECO:0000313" key="3">
    <source>
        <dbReference type="Proteomes" id="UP000194318"/>
    </source>
</evidence>
<evidence type="ECO:0000313" key="2">
    <source>
        <dbReference type="EMBL" id="OSY54053.1"/>
    </source>
</evidence>
<comment type="caution">
    <text evidence="2">The sequence shown here is derived from an EMBL/GenBank/DDBJ whole genome shotgun (WGS) entry which is preliminary data.</text>
</comment>
<gene>
    <name evidence="2" type="ORF">BG846_00272</name>
</gene>
<dbReference type="AlphaFoldDB" id="A0A1Y2P2J8"/>
<accession>A0A1Y2P2J8</accession>
<organism evidence="2 3">
    <name type="scientific">Streptomyces fradiae ATCC 10745 = DSM 40063</name>
    <dbReference type="NCBI Taxonomy" id="1319510"/>
    <lineage>
        <taxon>Bacteria</taxon>
        <taxon>Bacillati</taxon>
        <taxon>Actinomycetota</taxon>
        <taxon>Actinomycetes</taxon>
        <taxon>Kitasatosporales</taxon>
        <taxon>Streptomycetaceae</taxon>
        <taxon>Streptomyces</taxon>
    </lineage>
</organism>